<evidence type="ECO:0000313" key="3">
    <source>
        <dbReference type="Proteomes" id="UP000013966"/>
    </source>
</evidence>
<gene>
    <name evidence="2" type="ORF">BRPE64_ACDS21830</name>
</gene>
<dbReference type="PATRIC" id="fig|758793.3.peg.2186"/>
<dbReference type="Proteomes" id="UP000013966">
    <property type="component" value="Chromosome 1"/>
</dbReference>
<feature type="transmembrane region" description="Helical" evidence="1">
    <location>
        <begin position="16"/>
        <end position="34"/>
    </location>
</feature>
<keyword evidence="3" id="KW-1185">Reference proteome</keyword>
<dbReference type="InterPro" id="IPR018674">
    <property type="entry name" value="DUF2142_membrane"/>
</dbReference>
<feature type="transmembrane region" description="Helical" evidence="1">
    <location>
        <begin position="440"/>
        <end position="459"/>
    </location>
</feature>
<dbReference type="Pfam" id="PF09913">
    <property type="entry name" value="DUF2142"/>
    <property type="match status" value="1"/>
</dbReference>
<evidence type="ECO:0000256" key="1">
    <source>
        <dbReference type="SAM" id="Phobius"/>
    </source>
</evidence>
<dbReference type="OrthoDB" id="2220917at2"/>
<feature type="transmembrane region" description="Helical" evidence="1">
    <location>
        <begin position="268"/>
        <end position="289"/>
    </location>
</feature>
<feature type="transmembrane region" description="Helical" evidence="1">
    <location>
        <begin position="376"/>
        <end position="398"/>
    </location>
</feature>
<feature type="transmembrane region" description="Helical" evidence="1">
    <location>
        <begin position="344"/>
        <end position="364"/>
    </location>
</feature>
<evidence type="ECO:0008006" key="4">
    <source>
        <dbReference type="Google" id="ProtNLM"/>
    </source>
</evidence>
<dbReference type="STRING" id="758793.BRPE64_ACDS21830"/>
<feature type="transmembrane region" description="Helical" evidence="1">
    <location>
        <begin position="410"/>
        <end position="428"/>
    </location>
</feature>
<keyword evidence="1" id="KW-0472">Membrane</keyword>
<feature type="transmembrane region" description="Helical" evidence="1">
    <location>
        <begin position="146"/>
        <end position="166"/>
    </location>
</feature>
<feature type="transmembrane region" description="Helical" evidence="1">
    <location>
        <begin position="173"/>
        <end position="189"/>
    </location>
</feature>
<dbReference type="KEGG" id="buo:BRPE64_ACDS21830"/>
<dbReference type="AlphaFoldDB" id="R4WZM8"/>
<keyword evidence="1" id="KW-0812">Transmembrane</keyword>
<proteinExistence type="predicted"/>
<accession>R4WZM8</accession>
<sequence>MSHFERLVELVRQKLVVIYACLAIPTGLFLAMTTPPLQTPDAVFHVYRAFQISNGDFVAGRVAGSSGGRVDAALVELVNLVFPMAAHADKTYEPATRAQANSVRWSGRLVDAEFPGSAIYPAYAYIPQAIAIRVGRALDLPVVRTYTLACVFDLLVSIALTCWAIAIARRTSLAIFAVGLLPCTLMLFSSVSDEVMMIPACFLLIAYADRFQHDNRLVRTRDLVIGGALATLCITARPPYAGMVLLAFMPGLRFDTAEHTYRLVRRLVAVIVTMLVSFGFIKLFSHAAWAPVAPPRSVSGQMQFLMSNPLGVPVIAWQTFRTWGAFYWASFVGILGWLDTQLHPVYYRVAVFPVLLAMLASTFNRRQPRAYAMGDIGVVLLVGVSCLAMIFGSLYLFWTPVGQMFVDGVQGRYFLGLAPLLALALPPLGTRSDKRSRTVAVFAALCMTAVVVFPVYSYLEVLRAILNRYYA</sequence>
<reference evidence="2 3" key="1">
    <citation type="journal article" date="2013" name="Genome Announc.">
        <title>Complete Genome Sequence of Burkholderia sp. Strain RPE64, Bacterial Symbiont of the Bean Bug Riptortus pedestris.</title>
        <authorList>
            <person name="Shibata T.F."/>
            <person name="Maeda T."/>
            <person name="Nikoh N."/>
            <person name="Yamaguchi K."/>
            <person name="Oshima K."/>
            <person name="Hattori M."/>
            <person name="Nishiyama T."/>
            <person name="Hasebe M."/>
            <person name="Fukatsu T."/>
            <person name="Kikuchi Y."/>
            <person name="Shigenobu S."/>
        </authorList>
    </citation>
    <scope>NUCLEOTIDE SEQUENCE [LARGE SCALE GENOMIC DNA]</scope>
</reference>
<protein>
    <recommendedName>
        <fullName evidence="4">DUF2142 domain-containing protein</fullName>
    </recommendedName>
</protein>
<keyword evidence="1" id="KW-1133">Transmembrane helix</keyword>
<name>R4WZM8_9BURK</name>
<dbReference type="RefSeq" id="WP_016346086.1">
    <property type="nucleotide sequence ID" value="NC_021287.1"/>
</dbReference>
<evidence type="ECO:0000313" key="2">
    <source>
        <dbReference type="EMBL" id="BAN23937.1"/>
    </source>
</evidence>
<dbReference type="HOGENOM" id="CLU_025380_1_2_4"/>
<reference evidence="2 3" key="2">
    <citation type="journal article" date="2018" name="Int. J. Syst. Evol. Microbiol.">
        <title>Burkholderia insecticola sp. nov., a gut symbiotic bacterium of the bean bug Riptortus pedestris.</title>
        <authorList>
            <person name="Takeshita K."/>
            <person name="Tamaki H."/>
            <person name="Ohbayashi T."/>
            <person name="Meng X.-Y."/>
            <person name="Sone T."/>
            <person name="Mitani Y."/>
            <person name="Peeters C."/>
            <person name="Kikuchi Y."/>
            <person name="Vandamme P."/>
        </authorList>
    </citation>
    <scope>NUCLEOTIDE SEQUENCE [LARGE SCALE GENOMIC DNA]</scope>
    <source>
        <strain evidence="2">RPE64</strain>
    </source>
</reference>
<feature type="transmembrane region" description="Helical" evidence="1">
    <location>
        <begin position="223"/>
        <end position="248"/>
    </location>
</feature>
<dbReference type="EMBL" id="AP013058">
    <property type="protein sequence ID" value="BAN23937.1"/>
    <property type="molecule type" value="Genomic_DNA"/>
</dbReference>
<organism evidence="2 3">
    <name type="scientific">Caballeronia insecticola</name>
    <dbReference type="NCBI Taxonomy" id="758793"/>
    <lineage>
        <taxon>Bacteria</taxon>
        <taxon>Pseudomonadati</taxon>
        <taxon>Pseudomonadota</taxon>
        <taxon>Betaproteobacteria</taxon>
        <taxon>Burkholderiales</taxon>
        <taxon>Burkholderiaceae</taxon>
        <taxon>Caballeronia</taxon>
    </lineage>
</organism>
<feature type="transmembrane region" description="Helical" evidence="1">
    <location>
        <begin position="310"/>
        <end position="338"/>
    </location>
</feature>